<evidence type="ECO:0000313" key="2">
    <source>
        <dbReference type="EMBL" id="HIV12375.1"/>
    </source>
</evidence>
<protein>
    <recommendedName>
        <fullName evidence="1">DUF6673 domain-containing protein</fullName>
    </recommendedName>
</protein>
<reference evidence="2" key="2">
    <citation type="journal article" date="2021" name="PeerJ">
        <title>Extensive microbial diversity within the chicken gut microbiome revealed by metagenomics and culture.</title>
        <authorList>
            <person name="Gilroy R."/>
            <person name="Ravi A."/>
            <person name="Getino M."/>
            <person name="Pursley I."/>
            <person name="Horton D.L."/>
            <person name="Alikhan N.F."/>
            <person name="Baker D."/>
            <person name="Gharbi K."/>
            <person name="Hall N."/>
            <person name="Watson M."/>
            <person name="Adriaenssens E.M."/>
            <person name="Foster-Nyarko E."/>
            <person name="Jarju S."/>
            <person name="Secka A."/>
            <person name="Antonio M."/>
            <person name="Oren A."/>
            <person name="Chaudhuri R.R."/>
            <person name="La Ragione R."/>
            <person name="Hildebrand F."/>
            <person name="Pallen M.J."/>
        </authorList>
    </citation>
    <scope>NUCLEOTIDE SEQUENCE</scope>
    <source>
        <strain evidence="2">ChiBcec2-4451</strain>
    </source>
</reference>
<evidence type="ECO:0000313" key="3">
    <source>
        <dbReference type="Proteomes" id="UP000886723"/>
    </source>
</evidence>
<accession>A0A9D1NT84</accession>
<sequence>MKVKILGVSLEANLGNPQTARRFEDSVEQALLKMREAEAEPRGSDGMKMQCQAVYDAMEQIFGTEGAQAVLGKPEELDILRCMDAFDEYVNIYGKQVGPMIEKRVERYSRARLNGR</sequence>
<comment type="caution">
    <text evidence="2">The sequence shown here is derived from an EMBL/GenBank/DDBJ whole genome shotgun (WGS) entry which is preliminary data.</text>
</comment>
<dbReference type="EMBL" id="DVON01000094">
    <property type="protein sequence ID" value="HIV12375.1"/>
    <property type="molecule type" value="Genomic_DNA"/>
</dbReference>
<feature type="domain" description="DUF6673" evidence="1">
    <location>
        <begin position="4"/>
        <end position="112"/>
    </location>
</feature>
<dbReference type="Pfam" id="PF20378">
    <property type="entry name" value="DUF6673"/>
    <property type="match status" value="1"/>
</dbReference>
<dbReference type="AlphaFoldDB" id="A0A9D1NT84"/>
<gene>
    <name evidence="2" type="ORF">IAA63_04440</name>
</gene>
<dbReference type="InterPro" id="IPR046655">
    <property type="entry name" value="DUF6673"/>
</dbReference>
<dbReference type="Proteomes" id="UP000886723">
    <property type="component" value="Unassembled WGS sequence"/>
</dbReference>
<name>A0A9D1NT84_9FIRM</name>
<evidence type="ECO:0000259" key="1">
    <source>
        <dbReference type="Pfam" id="PF20378"/>
    </source>
</evidence>
<organism evidence="2 3">
    <name type="scientific">Candidatus Pullilachnospira stercoravium</name>
    <dbReference type="NCBI Taxonomy" id="2840913"/>
    <lineage>
        <taxon>Bacteria</taxon>
        <taxon>Bacillati</taxon>
        <taxon>Bacillota</taxon>
        <taxon>Clostridia</taxon>
        <taxon>Lachnospirales</taxon>
        <taxon>Lachnospiraceae</taxon>
        <taxon>Lachnospiraceae incertae sedis</taxon>
        <taxon>Candidatus Pullilachnospira</taxon>
    </lineage>
</organism>
<proteinExistence type="predicted"/>
<reference evidence="2" key="1">
    <citation type="submission" date="2020-10" db="EMBL/GenBank/DDBJ databases">
        <authorList>
            <person name="Gilroy R."/>
        </authorList>
    </citation>
    <scope>NUCLEOTIDE SEQUENCE</scope>
    <source>
        <strain evidence="2">ChiBcec2-4451</strain>
    </source>
</reference>